<evidence type="ECO:0000259" key="5">
    <source>
        <dbReference type="PROSITE" id="PS50111"/>
    </source>
</evidence>
<dbReference type="EMBL" id="VRYY01000320">
    <property type="protein sequence ID" value="MBG3877559.1"/>
    <property type="molecule type" value="Genomic_DNA"/>
</dbReference>
<keyword evidence="1 2" id="KW-0807">Transducer</keyword>
<dbReference type="RefSeq" id="WP_196609640.1">
    <property type="nucleotide sequence ID" value="NZ_VRYY01000320.1"/>
</dbReference>
<keyword evidence="4" id="KW-0472">Membrane</keyword>
<organism evidence="6 7">
    <name type="scientific">Nitratidesulfovibrio oxamicus</name>
    <dbReference type="NCBI Taxonomy" id="32016"/>
    <lineage>
        <taxon>Bacteria</taxon>
        <taxon>Pseudomonadati</taxon>
        <taxon>Thermodesulfobacteriota</taxon>
        <taxon>Desulfovibrionia</taxon>
        <taxon>Desulfovibrionales</taxon>
        <taxon>Desulfovibrionaceae</taxon>
        <taxon>Nitratidesulfovibrio</taxon>
    </lineage>
</organism>
<gene>
    <name evidence="6" type="ORF">FVW20_11165</name>
</gene>
<dbReference type="SMART" id="SM01358">
    <property type="entry name" value="HBM"/>
    <property type="match status" value="1"/>
</dbReference>
<name>A0ABS0J5A7_9BACT</name>
<dbReference type="PANTHER" id="PTHR32089:SF112">
    <property type="entry name" value="LYSOZYME-LIKE PROTEIN-RELATED"/>
    <property type="match status" value="1"/>
</dbReference>
<keyword evidence="7" id="KW-1185">Reference proteome</keyword>
<feature type="transmembrane region" description="Helical" evidence="4">
    <location>
        <begin position="7"/>
        <end position="26"/>
    </location>
</feature>
<comment type="caution">
    <text evidence="6">The sequence shown here is derived from an EMBL/GenBank/DDBJ whole genome shotgun (WGS) entry which is preliminary data.</text>
</comment>
<reference evidence="6 7" key="1">
    <citation type="submission" date="2019-08" db="EMBL/GenBank/DDBJ databases">
        <authorList>
            <person name="Luo N."/>
        </authorList>
    </citation>
    <scope>NUCLEOTIDE SEQUENCE [LARGE SCALE GENOMIC DNA]</scope>
    <source>
        <strain evidence="6 7">NCIMB 9442</strain>
    </source>
</reference>
<dbReference type="SUPFAM" id="SSF58104">
    <property type="entry name" value="Methyl-accepting chemotaxis protein (MCP) signaling domain"/>
    <property type="match status" value="1"/>
</dbReference>
<dbReference type="Pfam" id="PF16591">
    <property type="entry name" value="HBM"/>
    <property type="match status" value="1"/>
</dbReference>
<dbReference type="Pfam" id="PF00015">
    <property type="entry name" value="MCPsignal"/>
    <property type="match status" value="1"/>
</dbReference>
<keyword evidence="3" id="KW-0175">Coiled coil</keyword>
<evidence type="ECO:0000313" key="6">
    <source>
        <dbReference type="EMBL" id="MBG3877559.1"/>
    </source>
</evidence>
<keyword evidence="4" id="KW-0812">Transmembrane</keyword>
<dbReference type="Gene3D" id="1.10.287.950">
    <property type="entry name" value="Methyl-accepting chemotaxis protein"/>
    <property type="match status" value="1"/>
</dbReference>
<proteinExistence type="predicted"/>
<sequence>MLLKTKLYLGFMAVLLLTAIVGGIGWRGMHEMVVYGNYSTSIETAMRHLSGAEASMGRFMLRGEQAHAAATDRHLDDARATIEAAGAGLTQGWMQADGKGLLENLENFKTAFAQLVNSQNEAIAMRQRIDANAAKVVETVATLDGTLAGVLQATHDAGRLKGYQMLHAGGAAFAEVRVLTGQFLDTPTEELRTAIRARLTEARKAFQAARDAQPDEPSRDAVQELMGYVGNYSGLFGIFSRQMLAKYEALDRQQEVVAATQAAASEALQHASAASDASVRTATWLLAGAALAAMCIGAVIAFALPRGTVRQLGKDPGELADIARRVTEGDYDIDDGSPHQGVYGHIVDMVQSLKTHLASAEEESRRAREESERARLAMQQADEARTGVEAANRTMLSVADEAHAIAARIAAAAEELAAQAEQVGAGAEVQQQRMAETLAAITQMNAAVTEVAASAAATSRSSDDSRRNAEEGAQVVARTVTAIEKVAAGSDAVRRNMQELGVKAEAIGKVMEMIADIADQTNLLALNAAIEAARAGDAGRGFAVVADEVRKLAERTMQATAEVGGSVRGIQDVARRNVDAVEHSVAAVGEATHSARESGEALTAIVRIVGDSAAQVNGIAAAAEQQSAASEQIGRTVQSVNDIAAETAGGMQQSAVATRELSEMAAQLEQALTRLRA</sequence>
<evidence type="ECO:0000256" key="2">
    <source>
        <dbReference type="PROSITE-ProRule" id="PRU00284"/>
    </source>
</evidence>
<keyword evidence="4" id="KW-1133">Transmembrane helix</keyword>
<dbReference type="PROSITE" id="PS50111">
    <property type="entry name" value="CHEMOTAXIS_TRANSDUC_2"/>
    <property type="match status" value="1"/>
</dbReference>
<evidence type="ECO:0000256" key="1">
    <source>
        <dbReference type="ARBA" id="ARBA00023224"/>
    </source>
</evidence>
<evidence type="ECO:0000256" key="4">
    <source>
        <dbReference type="SAM" id="Phobius"/>
    </source>
</evidence>
<dbReference type="InterPro" id="IPR004089">
    <property type="entry name" value="MCPsignal_dom"/>
</dbReference>
<dbReference type="SMART" id="SM00283">
    <property type="entry name" value="MA"/>
    <property type="match status" value="1"/>
</dbReference>
<dbReference type="InterPro" id="IPR032255">
    <property type="entry name" value="HBM"/>
</dbReference>
<protein>
    <submittedName>
        <fullName evidence="6">Methyl-accepting chemotaxis protein</fullName>
    </submittedName>
</protein>
<feature type="domain" description="Methyl-accepting transducer" evidence="5">
    <location>
        <begin position="405"/>
        <end position="641"/>
    </location>
</feature>
<evidence type="ECO:0000256" key="3">
    <source>
        <dbReference type="SAM" id="Coils"/>
    </source>
</evidence>
<dbReference type="PANTHER" id="PTHR32089">
    <property type="entry name" value="METHYL-ACCEPTING CHEMOTAXIS PROTEIN MCPB"/>
    <property type="match status" value="1"/>
</dbReference>
<evidence type="ECO:0000313" key="7">
    <source>
        <dbReference type="Proteomes" id="UP001194469"/>
    </source>
</evidence>
<accession>A0ABS0J5A7</accession>
<dbReference type="Proteomes" id="UP001194469">
    <property type="component" value="Unassembled WGS sequence"/>
</dbReference>
<feature type="coiled-coil region" evidence="3">
    <location>
        <begin position="350"/>
        <end position="384"/>
    </location>
</feature>